<sequence length="102" mass="11626">MASPTVDPPRGGGGTDQMQSFERGRWGRGDTHTRLLQLVWSRLKFHRESFPPALHSLPRGHEVAQKRRCNLLLEALFHLNQDLCWGLLRAFPLSCCPFCMAL</sequence>
<dbReference type="Proteomes" id="UP001178461">
    <property type="component" value="Chromosome 16"/>
</dbReference>
<organism evidence="2 3">
    <name type="scientific">Podarcis lilfordi</name>
    <name type="common">Lilford's wall lizard</name>
    <dbReference type="NCBI Taxonomy" id="74358"/>
    <lineage>
        <taxon>Eukaryota</taxon>
        <taxon>Metazoa</taxon>
        <taxon>Chordata</taxon>
        <taxon>Craniata</taxon>
        <taxon>Vertebrata</taxon>
        <taxon>Euteleostomi</taxon>
        <taxon>Lepidosauria</taxon>
        <taxon>Squamata</taxon>
        <taxon>Bifurcata</taxon>
        <taxon>Unidentata</taxon>
        <taxon>Episquamata</taxon>
        <taxon>Laterata</taxon>
        <taxon>Lacertibaenia</taxon>
        <taxon>Lacertidae</taxon>
        <taxon>Podarcis</taxon>
    </lineage>
</organism>
<name>A0AA35PT80_9SAUR</name>
<gene>
    <name evidence="2" type="ORF">PODLI_1B000261</name>
</gene>
<proteinExistence type="predicted"/>
<evidence type="ECO:0000256" key="1">
    <source>
        <dbReference type="SAM" id="MobiDB-lite"/>
    </source>
</evidence>
<dbReference type="EMBL" id="OX395143">
    <property type="protein sequence ID" value="CAI5797305.1"/>
    <property type="molecule type" value="Genomic_DNA"/>
</dbReference>
<accession>A0AA35PT80</accession>
<keyword evidence="3" id="KW-1185">Reference proteome</keyword>
<evidence type="ECO:0000313" key="2">
    <source>
        <dbReference type="EMBL" id="CAI5797305.1"/>
    </source>
</evidence>
<evidence type="ECO:0000313" key="3">
    <source>
        <dbReference type="Proteomes" id="UP001178461"/>
    </source>
</evidence>
<feature type="region of interest" description="Disordered" evidence="1">
    <location>
        <begin position="1"/>
        <end position="28"/>
    </location>
</feature>
<dbReference type="AlphaFoldDB" id="A0AA35PT80"/>
<protein>
    <submittedName>
        <fullName evidence="2">Uncharacterized protein</fullName>
    </submittedName>
</protein>
<reference evidence="2" key="1">
    <citation type="submission" date="2022-12" db="EMBL/GenBank/DDBJ databases">
        <authorList>
            <person name="Alioto T."/>
            <person name="Alioto T."/>
            <person name="Gomez Garrido J."/>
        </authorList>
    </citation>
    <scope>NUCLEOTIDE SEQUENCE</scope>
</reference>